<protein>
    <recommendedName>
        <fullName evidence="3">DUF427 domain-containing protein</fullName>
    </recommendedName>
</protein>
<evidence type="ECO:0000313" key="2">
    <source>
        <dbReference type="Proteomes" id="UP000755654"/>
    </source>
</evidence>
<evidence type="ECO:0008006" key="3">
    <source>
        <dbReference type="Google" id="ProtNLM"/>
    </source>
</evidence>
<dbReference type="EMBL" id="JAAOMP010000088">
    <property type="protein sequence ID" value="MBU2760079.1"/>
    <property type="molecule type" value="Genomic_DNA"/>
</dbReference>
<evidence type="ECO:0000313" key="1">
    <source>
        <dbReference type="EMBL" id="MBU2760079.1"/>
    </source>
</evidence>
<reference evidence="1 2" key="1">
    <citation type="journal article" date="2021" name="ISME J.">
        <title>Genomic evolution of the class Acidithiobacillia: deep-branching Proteobacteria living in extreme acidic conditions.</title>
        <authorList>
            <person name="Moya-Beltran A."/>
            <person name="Beard S."/>
            <person name="Rojas-Villalobos C."/>
            <person name="Issotta F."/>
            <person name="Gallardo Y."/>
            <person name="Ulloa R."/>
            <person name="Giaveno A."/>
            <person name="Degli Esposti M."/>
            <person name="Johnson D.B."/>
            <person name="Quatrini R."/>
        </authorList>
    </citation>
    <scope>NUCLEOTIDE SEQUENCE [LARGE SCALE GENOMIC DNA]</scope>
    <source>
        <strain evidence="1 2">RW2</strain>
    </source>
</reference>
<proteinExistence type="predicted"/>
<name>A0ABS5ZY17_9PROT</name>
<accession>A0ABS5ZY17</accession>
<organism evidence="1 2">
    <name type="scientific">Acidithiobacillus sulfurivorans</name>
    <dbReference type="NCBI Taxonomy" id="1958756"/>
    <lineage>
        <taxon>Bacteria</taxon>
        <taxon>Pseudomonadati</taxon>
        <taxon>Pseudomonadota</taxon>
        <taxon>Acidithiobacillia</taxon>
        <taxon>Acidithiobacillales</taxon>
        <taxon>Acidithiobacillaceae</taxon>
        <taxon>Acidithiobacillus</taxon>
    </lineage>
</organism>
<dbReference type="Proteomes" id="UP000755654">
    <property type="component" value="Unassembled WGS sequence"/>
</dbReference>
<comment type="caution">
    <text evidence="1">The sequence shown here is derived from an EMBL/GenBank/DDBJ whole genome shotgun (WGS) entry which is preliminary data.</text>
</comment>
<sequence>MEYAQFKIGEPFKTVTGTWRCTDVGTRTIAAIHIAHADSSPVCADPSWFNGPPYAVVEAVFDAYDLGGCYAIDDPEPF</sequence>
<dbReference type="RefSeq" id="WP_215883726.1">
    <property type="nucleotide sequence ID" value="NZ_JAAOMP010000088.1"/>
</dbReference>
<keyword evidence="2" id="KW-1185">Reference proteome</keyword>
<gene>
    <name evidence="1" type="ORF">HAP95_07925</name>
</gene>